<dbReference type="AlphaFoldDB" id="A0A8H4RQ83"/>
<name>A0A8H4RQ83_9HELO</name>
<protein>
    <submittedName>
        <fullName evidence="2">Uncharacterized protein</fullName>
    </submittedName>
</protein>
<sequence>MCVLQMELRLFLTIQTTQSRLASAPSSFNEEHKWHRKWFSVDYKLPPSDSLLPLPSCSILNSPQWQCTASSIDDIHDVFHLSCEEARVTCMAACGREDDHHAGSSIENTYHWILNPESLDTFPASGEGSSFEDIHVFRNESNSIGELELGVTAFSTLLSRDRKKKGKRSAYKESEEAYEIPRQPEIRPIS</sequence>
<reference evidence="2 3" key="1">
    <citation type="submission" date="2020-03" db="EMBL/GenBank/DDBJ databases">
        <title>Draft Genome Sequence of Cudoniella acicularis.</title>
        <authorList>
            <person name="Buettner E."/>
            <person name="Kellner H."/>
        </authorList>
    </citation>
    <scope>NUCLEOTIDE SEQUENCE [LARGE SCALE GENOMIC DNA]</scope>
    <source>
        <strain evidence="2 3">DSM 108380</strain>
    </source>
</reference>
<dbReference type="EMBL" id="JAAMPI010000261">
    <property type="protein sequence ID" value="KAF4633421.1"/>
    <property type="molecule type" value="Genomic_DNA"/>
</dbReference>
<evidence type="ECO:0000256" key="1">
    <source>
        <dbReference type="SAM" id="MobiDB-lite"/>
    </source>
</evidence>
<keyword evidence="3" id="KW-1185">Reference proteome</keyword>
<evidence type="ECO:0000313" key="2">
    <source>
        <dbReference type="EMBL" id="KAF4633421.1"/>
    </source>
</evidence>
<gene>
    <name evidence="2" type="ORF">G7Y89_g4698</name>
</gene>
<feature type="region of interest" description="Disordered" evidence="1">
    <location>
        <begin position="162"/>
        <end position="190"/>
    </location>
</feature>
<evidence type="ECO:0000313" key="3">
    <source>
        <dbReference type="Proteomes" id="UP000566819"/>
    </source>
</evidence>
<proteinExistence type="predicted"/>
<organism evidence="2 3">
    <name type="scientific">Cudoniella acicularis</name>
    <dbReference type="NCBI Taxonomy" id="354080"/>
    <lineage>
        <taxon>Eukaryota</taxon>
        <taxon>Fungi</taxon>
        <taxon>Dikarya</taxon>
        <taxon>Ascomycota</taxon>
        <taxon>Pezizomycotina</taxon>
        <taxon>Leotiomycetes</taxon>
        <taxon>Helotiales</taxon>
        <taxon>Tricladiaceae</taxon>
        <taxon>Cudoniella</taxon>
    </lineage>
</organism>
<comment type="caution">
    <text evidence="2">The sequence shown here is derived from an EMBL/GenBank/DDBJ whole genome shotgun (WGS) entry which is preliminary data.</text>
</comment>
<dbReference type="Proteomes" id="UP000566819">
    <property type="component" value="Unassembled WGS sequence"/>
</dbReference>
<accession>A0A8H4RQ83</accession>